<evidence type="ECO:0000313" key="1">
    <source>
        <dbReference type="EMBL" id="MBE9212449.1"/>
    </source>
</evidence>
<sequence length="137" mass="15259">MNNLTDKSNLIKFSTRVFTKLMLGASFLFFMLSTSKVLAYAPNMYIGANAIPVSFNECKNRAHKTANLLFRRIANRNGDGNVYYLLVRTGNIVGVIQCSRHPKGSSFTVVTSSKYSNSHAEAQSLRTRMANVMLGRI</sequence>
<dbReference type="Proteomes" id="UP000620559">
    <property type="component" value="Unassembled WGS sequence"/>
</dbReference>
<keyword evidence="2" id="KW-1185">Reference proteome</keyword>
<reference evidence="1" key="1">
    <citation type="submission" date="2020-10" db="EMBL/GenBank/DDBJ databases">
        <authorList>
            <person name="Castelo-Branco R."/>
            <person name="Eusebio N."/>
            <person name="Adriana R."/>
            <person name="Vieira A."/>
            <person name="Brugerolle De Fraissinette N."/>
            <person name="Rezende De Castro R."/>
            <person name="Schneider M.P."/>
            <person name="Vasconcelos V."/>
            <person name="Leao P.N."/>
        </authorList>
    </citation>
    <scope>NUCLEOTIDE SEQUENCE</scope>
    <source>
        <strain evidence="1">LEGE 06105</strain>
    </source>
</reference>
<evidence type="ECO:0000313" key="2">
    <source>
        <dbReference type="Proteomes" id="UP000620559"/>
    </source>
</evidence>
<protein>
    <submittedName>
        <fullName evidence="1">Uncharacterized protein</fullName>
    </submittedName>
</protein>
<organism evidence="1 2">
    <name type="scientific">Plectonema cf. radiosum LEGE 06105</name>
    <dbReference type="NCBI Taxonomy" id="945769"/>
    <lineage>
        <taxon>Bacteria</taxon>
        <taxon>Bacillati</taxon>
        <taxon>Cyanobacteriota</taxon>
        <taxon>Cyanophyceae</taxon>
        <taxon>Oscillatoriophycideae</taxon>
        <taxon>Oscillatoriales</taxon>
        <taxon>Microcoleaceae</taxon>
        <taxon>Plectonema</taxon>
    </lineage>
</organism>
<dbReference type="RefSeq" id="WP_193918431.1">
    <property type="nucleotide sequence ID" value="NZ_JADEWL010000014.1"/>
</dbReference>
<dbReference type="EMBL" id="JADEWL010000014">
    <property type="protein sequence ID" value="MBE9212449.1"/>
    <property type="molecule type" value="Genomic_DNA"/>
</dbReference>
<name>A0A8J7F6P6_9CYAN</name>
<proteinExistence type="predicted"/>
<comment type="caution">
    <text evidence="1">The sequence shown here is derived from an EMBL/GenBank/DDBJ whole genome shotgun (WGS) entry which is preliminary data.</text>
</comment>
<dbReference type="AlphaFoldDB" id="A0A8J7F6P6"/>
<gene>
    <name evidence="1" type="ORF">IQ247_06940</name>
</gene>
<accession>A0A8J7F6P6</accession>